<keyword evidence="11" id="KW-0206">Cytoskeleton</keyword>
<keyword evidence="5" id="KW-0479">Metal-binding</keyword>
<evidence type="ECO:0000256" key="13">
    <source>
        <dbReference type="SAM" id="MobiDB-lite"/>
    </source>
</evidence>
<feature type="compositionally biased region" description="Polar residues" evidence="13">
    <location>
        <begin position="485"/>
        <end position="498"/>
    </location>
</feature>
<feature type="region of interest" description="Disordered" evidence="13">
    <location>
        <begin position="736"/>
        <end position="817"/>
    </location>
</feature>
<evidence type="ECO:0000313" key="17">
    <source>
        <dbReference type="RefSeq" id="XP_005105113.1"/>
    </source>
</evidence>
<dbReference type="InterPro" id="IPR000433">
    <property type="entry name" value="Znf_ZZ"/>
</dbReference>
<comment type="subcellular location">
    <subcellularLocation>
        <location evidence="2">Cell membrane</location>
        <location evidence="2">Sarcolemma</location>
        <topology evidence="2">Peripheral membrane protein</topology>
        <orientation evidence="2">Cytoplasmic side</orientation>
    </subcellularLocation>
    <subcellularLocation>
        <location evidence="1">Cytoplasm</location>
        <location evidence="1">Cytoskeleton</location>
    </subcellularLocation>
</comment>
<gene>
    <name evidence="17" type="primary">LOC101848681</name>
</gene>
<dbReference type="InterPro" id="IPR036020">
    <property type="entry name" value="WW_dom_sf"/>
</dbReference>
<dbReference type="Pfam" id="PF09069">
    <property type="entry name" value="EF-hand_3"/>
    <property type="match status" value="1"/>
</dbReference>
<feature type="domain" description="WW" evidence="14">
    <location>
        <begin position="11"/>
        <end position="44"/>
    </location>
</feature>
<keyword evidence="3" id="KW-1003">Cell membrane</keyword>
<dbReference type="CDD" id="cd15901">
    <property type="entry name" value="EFh_DMD_DYTN_DTN"/>
    <property type="match status" value="1"/>
</dbReference>
<feature type="region of interest" description="Disordered" evidence="13">
    <location>
        <begin position="643"/>
        <end position="703"/>
    </location>
</feature>
<evidence type="ECO:0000256" key="8">
    <source>
        <dbReference type="ARBA" id="ARBA00022837"/>
    </source>
</evidence>
<keyword evidence="7" id="KW-0862">Zinc</keyword>
<dbReference type="Proteomes" id="UP000694888">
    <property type="component" value="Unplaced"/>
</dbReference>
<reference evidence="17" key="1">
    <citation type="submission" date="2025-08" db="UniProtKB">
        <authorList>
            <consortium name="RefSeq"/>
        </authorList>
    </citation>
    <scope>IDENTIFICATION</scope>
</reference>
<dbReference type="SUPFAM" id="SSF57850">
    <property type="entry name" value="RING/U-box"/>
    <property type="match status" value="1"/>
</dbReference>
<evidence type="ECO:0000259" key="14">
    <source>
        <dbReference type="PROSITE" id="PS50020"/>
    </source>
</evidence>
<dbReference type="CDD" id="cd02334">
    <property type="entry name" value="ZZ_dystrophin"/>
    <property type="match status" value="1"/>
</dbReference>
<dbReference type="Gene3D" id="6.10.140.70">
    <property type="match status" value="1"/>
</dbReference>
<dbReference type="GeneID" id="101848681"/>
<feature type="compositionally biased region" description="Basic and acidic residues" evidence="13">
    <location>
        <begin position="657"/>
        <end position="669"/>
    </location>
</feature>
<dbReference type="SUPFAM" id="SSF51045">
    <property type="entry name" value="WW domain"/>
    <property type="match status" value="1"/>
</dbReference>
<feature type="domain" description="ZZ-type" evidence="15">
    <location>
        <begin position="267"/>
        <end position="323"/>
    </location>
</feature>
<dbReference type="PROSITE" id="PS50020">
    <property type="entry name" value="WW_DOMAIN_2"/>
    <property type="match status" value="1"/>
</dbReference>
<dbReference type="InterPro" id="IPR011992">
    <property type="entry name" value="EF-hand-dom_pair"/>
</dbReference>
<evidence type="ECO:0000256" key="6">
    <source>
        <dbReference type="ARBA" id="ARBA00022771"/>
    </source>
</evidence>
<organism evidence="16 17">
    <name type="scientific">Aplysia californica</name>
    <name type="common">California sea hare</name>
    <dbReference type="NCBI Taxonomy" id="6500"/>
    <lineage>
        <taxon>Eukaryota</taxon>
        <taxon>Metazoa</taxon>
        <taxon>Spiralia</taxon>
        <taxon>Lophotrochozoa</taxon>
        <taxon>Mollusca</taxon>
        <taxon>Gastropoda</taxon>
        <taxon>Heterobranchia</taxon>
        <taxon>Euthyneura</taxon>
        <taxon>Tectipleura</taxon>
        <taxon>Aplysiida</taxon>
        <taxon>Aplysioidea</taxon>
        <taxon>Aplysiidae</taxon>
        <taxon>Aplysia</taxon>
    </lineage>
</organism>
<dbReference type="Gene3D" id="3.30.60.90">
    <property type="match status" value="1"/>
</dbReference>
<sequence>MTLSIFGTDYEIVSHGWEAKQNVKGVVYYVNSALQITSWNHPFLDKVLKELDEYGDVKYAAYRTAMKLRILQTHLGLSWITIEGMKHVFPLSFVEEDDLTMTVNCGEASGLLYRLLEFSDKRHQHTADYERATDLVLNFLLNLYDTNRSGKLVLRSMRNALTALCPSKLCDKYRYFFAGLRDGSGRISREKFLYFIDDLMQITDTIKESTAFGRNLTAAVDSCFKLETSSSPLTVSEDTFYSWLLKEPQTLVWLPTLHRVIATESIQHEVRCAACRSMPITGFRYRCLQCLRYDLCQKCFLLGRTSLSHKLKHPMQEYCFPTTAKEDAKAVLKIVRNKLSKKHRSRTKVTYLPVDGSGDHQAFAVDWQPRGLGTYAGAPHTRSTDSGLAGSSDYGDSLCGDGLRVSRPVEVLGEPCQSSSPFFKYRATGNEELSKRDIQTQQKLMALTIEQLRQENCLLQTKLRDLERGFSTDSSEEEQDLPTGSPISPINETRKTSAATSGLSVVGSSADVAAPETTLNIVGIYTPVVSSLPPPDMAEGNMTGESVAENKTGYTTETSDDLGLAYTMSDMTLSSKVADPGVTQESLRKSGNSLGDLSSSGVADGLGYRSGDMSLYISEPCVASLMRPETNDQGMSKSFLQTKSEDSFDCPEMQGGKSEDNDKIRKFTDLEILSPVKKEGNRNSPKSRDTSISLSPSRDCDLSDIESDLESNLEQTPWTSRTPDIFNDFDKKMQSSAAFPSQDVTGKADSPAPGVSNLKPETSVRSSMAPVHMSTPVCDTAKRSAAARASGVKLPKSHNRGEDKENQGTDVGSGTKKMRLDDKAGVLPTAATPLSAIPVGHRRKILASSRLATPNFSQSCQNLTHHSAGGLSAMFTEAELKACDTGGDTMVTVDKEEMEKMLREFQKDGSPWNGTDDPVARDDRQNGESSMLEAVLNIGDAMADLVQATTQQTHM</sequence>
<name>A0ABM0JZD6_APLCA</name>
<dbReference type="Pfam" id="PF00569">
    <property type="entry name" value="ZZ"/>
    <property type="match status" value="1"/>
</dbReference>
<evidence type="ECO:0000256" key="12">
    <source>
        <dbReference type="PROSITE-ProRule" id="PRU00228"/>
    </source>
</evidence>
<dbReference type="PANTHER" id="PTHR12268">
    <property type="entry name" value="E3 UBIQUITIN-PROTEIN LIGASE KCMF1"/>
    <property type="match status" value="1"/>
</dbReference>
<dbReference type="InterPro" id="IPR001202">
    <property type="entry name" value="WW_dom"/>
</dbReference>
<evidence type="ECO:0000313" key="16">
    <source>
        <dbReference type="Proteomes" id="UP000694888"/>
    </source>
</evidence>
<evidence type="ECO:0000256" key="5">
    <source>
        <dbReference type="ARBA" id="ARBA00022723"/>
    </source>
</evidence>
<dbReference type="InterPro" id="IPR043145">
    <property type="entry name" value="Znf_ZZ_sf"/>
</dbReference>
<dbReference type="SMART" id="SM00291">
    <property type="entry name" value="ZnF_ZZ"/>
    <property type="match status" value="1"/>
</dbReference>
<evidence type="ECO:0000256" key="3">
    <source>
        <dbReference type="ARBA" id="ARBA00022475"/>
    </source>
</evidence>
<feature type="compositionally biased region" description="Basic and acidic residues" evidence="13">
    <location>
        <begin position="676"/>
        <end position="689"/>
    </location>
</feature>
<dbReference type="PROSITE" id="PS50135">
    <property type="entry name" value="ZF_ZZ_2"/>
    <property type="match status" value="1"/>
</dbReference>
<keyword evidence="6 12" id="KW-0863">Zinc-finger</keyword>
<feature type="region of interest" description="Disordered" evidence="13">
    <location>
        <begin position="469"/>
        <end position="498"/>
    </location>
</feature>
<evidence type="ECO:0000256" key="4">
    <source>
        <dbReference type="ARBA" id="ARBA00022490"/>
    </source>
</evidence>
<proteinExistence type="predicted"/>
<dbReference type="Gene3D" id="1.10.238.10">
    <property type="entry name" value="EF-hand"/>
    <property type="match status" value="2"/>
</dbReference>
<dbReference type="PANTHER" id="PTHR12268:SF14">
    <property type="entry name" value="DYSTROPHIN-1"/>
    <property type="match status" value="1"/>
</dbReference>
<feature type="region of interest" description="Disordered" evidence="13">
    <location>
        <begin position="576"/>
        <end position="601"/>
    </location>
</feature>
<evidence type="ECO:0000256" key="7">
    <source>
        <dbReference type="ARBA" id="ARBA00022833"/>
    </source>
</evidence>
<keyword evidence="4" id="KW-0963">Cytoplasm</keyword>
<accession>A0ABM0JZD6</accession>
<dbReference type="InterPro" id="IPR015153">
    <property type="entry name" value="EF-hand_dom_typ1"/>
</dbReference>
<evidence type="ECO:0000256" key="10">
    <source>
        <dbReference type="ARBA" id="ARBA00023203"/>
    </source>
</evidence>
<feature type="compositionally biased region" description="Low complexity" evidence="13">
    <location>
        <begin position="590"/>
        <end position="601"/>
    </location>
</feature>
<keyword evidence="8" id="KW-0106">Calcium</keyword>
<evidence type="ECO:0000256" key="1">
    <source>
        <dbReference type="ARBA" id="ARBA00004245"/>
    </source>
</evidence>
<keyword evidence="16" id="KW-1185">Reference proteome</keyword>
<evidence type="ECO:0000256" key="9">
    <source>
        <dbReference type="ARBA" id="ARBA00023136"/>
    </source>
</evidence>
<dbReference type="CDD" id="cd00201">
    <property type="entry name" value="WW"/>
    <property type="match status" value="1"/>
</dbReference>
<dbReference type="Pfam" id="PF09068">
    <property type="entry name" value="EF-hand_2"/>
    <property type="match status" value="1"/>
</dbReference>
<evidence type="ECO:0000256" key="11">
    <source>
        <dbReference type="ARBA" id="ARBA00023212"/>
    </source>
</evidence>
<evidence type="ECO:0000259" key="15">
    <source>
        <dbReference type="PROSITE" id="PS50135"/>
    </source>
</evidence>
<protein>
    <submittedName>
        <fullName evidence="17">Dystrophin</fullName>
    </submittedName>
</protein>
<evidence type="ECO:0000256" key="2">
    <source>
        <dbReference type="ARBA" id="ARBA00004278"/>
    </source>
</evidence>
<dbReference type="InterPro" id="IPR015154">
    <property type="entry name" value="EF-hand_dom_typ2"/>
</dbReference>
<feature type="region of interest" description="Disordered" evidence="13">
    <location>
        <begin position="906"/>
        <end position="927"/>
    </location>
</feature>
<keyword evidence="10" id="KW-0009">Actin-binding</keyword>
<dbReference type="SUPFAM" id="SSF47473">
    <property type="entry name" value="EF-hand"/>
    <property type="match status" value="2"/>
</dbReference>
<keyword evidence="9" id="KW-0472">Membrane</keyword>
<dbReference type="PROSITE" id="PS01159">
    <property type="entry name" value="WW_DOMAIN_1"/>
    <property type="match status" value="1"/>
</dbReference>
<dbReference type="InterPro" id="IPR050774">
    <property type="entry name" value="KCMF1/Dystrophin"/>
</dbReference>
<dbReference type="RefSeq" id="XP_005105113.1">
    <property type="nucleotide sequence ID" value="XM_005105056.3"/>
</dbReference>